<feature type="modified residue" description="N6-(pyridoxal phosphate)lysine" evidence="5">
    <location>
        <position position="238"/>
    </location>
</feature>
<evidence type="ECO:0000256" key="2">
    <source>
        <dbReference type="ARBA" id="ARBA00009077"/>
    </source>
</evidence>
<proteinExistence type="inferred from homology"/>
<gene>
    <name evidence="8" type="ORF">GLAREA_09554</name>
</gene>
<keyword evidence="4 5" id="KW-0663">Pyridoxal phosphate</keyword>
<dbReference type="GO" id="GO:0003961">
    <property type="term" value="F:O-acetylhomoserine aminocarboxypropyltransferase activity"/>
    <property type="evidence" value="ECO:0007669"/>
    <property type="project" value="TreeGrafter"/>
</dbReference>
<dbReference type="OMA" id="TYYLEWT"/>
<dbReference type="Proteomes" id="UP000016922">
    <property type="component" value="Unassembled WGS sequence"/>
</dbReference>
<keyword evidence="9" id="KW-1185">Reference proteome</keyword>
<dbReference type="GeneID" id="19468602"/>
<dbReference type="PANTHER" id="PTHR43797">
    <property type="entry name" value="HOMOCYSTEINE/CYSTEINE SYNTHASE"/>
    <property type="match status" value="1"/>
</dbReference>
<comment type="similarity">
    <text evidence="2 6">Belongs to the trans-sulfuration enzymes family.</text>
</comment>
<evidence type="ECO:0000256" key="3">
    <source>
        <dbReference type="ARBA" id="ARBA00022679"/>
    </source>
</evidence>
<dbReference type="InterPro" id="IPR000277">
    <property type="entry name" value="Cys/Met-Metab_PyrdxlP-dep_enz"/>
</dbReference>
<keyword evidence="3 8" id="KW-0808">Transferase</keyword>
<name>S3CTS7_GLAL2</name>
<dbReference type="AlphaFoldDB" id="S3CTS7"/>
<dbReference type="EMBL" id="KE145368">
    <property type="protein sequence ID" value="EPE28434.1"/>
    <property type="molecule type" value="Genomic_DNA"/>
</dbReference>
<evidence type="ECO:0000256" key="5">
    <source>
        <dbReference type="PIRSR" id="PIRSR001434-2"/>
    </source>
</evidence>
<feature type="region of interest" description="Disordered" evidence="7">
    <location>
        <begin position="1"/>
        <end position="26"/>
    </location>
</feature>
<dbReference type="eggNOG" id="KOG0053">
    <property type="taxonomic scope" value="Eukaryota"/>
</dbReference>
<evidence type="ECO:0000256" key="6">
    <source>
        <dbReference type="RuleBase" id="RU362118"/>
    </source>
</evidence>
<dbReference type="InterPro" id="IPR006235">
    <property type="entry name" value="OAc-hSer/O-AcSer_sulfhydrylase"/>
</dbReference>
<protein>
    <submittedName>
        <fullName evidence="8">PLP-dependent transferase</fullName>
    </submittedName>
</protein>
<reference evidence="8 9" key="1">
    <citation type="journal article" date="2013" name="BMC Genomics">
        <title>Genomics-driven discovery of the pneumocandin biosynthetic gene cluster in the fungus Glarea lozoyensis.</title>
        <authorList>
            <person name="Chen L."/>
            <person name="Yue Q."/>
            <person name="Zhang X."/>
            <person name="Xiang M."/>
            <person name="Wang C."/>
            <person name="Li S."/>
            <person name="Che Y."/>
            <person name="Ortiz-Lopez F.J."/>
            <person name="Bills G.F."/>
            <person name="Liu X."/>
            <person name="An Z."/>
        </authorList>
    </citation>
    <scope>NUCLEOTIDE SEQUENCE [LARGE SCALE GENOMIC DNA]</scope>
    <source>
        <strain evidence="9">ATCC 20868 / MF5171</strain>
    </source>
</reference>
<dbReference type="PIRSF" id="PIRSF001434">
    <property type="entry name" value="CGS"/>
    <property type="match status" value="1"/>
</dbReference>
<accession>S3CTS7</accession>
<dbReference type="InterPro" id="IPR015421">
    <property type="entry name" value="PyrdxlP-dep_Trfase_major"/>
</dbReference>
<evidence type="ECO:0000256" key="4">
    <source>
        <dbReference type="ARBA" id="ARBA00022898"/>
    </source>
</evidence>
<sequence>MGSLGKTKELENEPVQNGGGKIEERRHQWRFDTLQIHAGLEENPVHGHITLPIYNTASFKFEKLSDMNNALEDMSAPENKHLYSRLSNPTNDGAERRITALEDGADGLVYSSGTAAVYAILVSLAGMGDNVIVSTGLHGGTFKQFRKAGAQLGIEARFCDTNDLERVRQVINDRTRFIFVESLANPKLSVPDYDGLIAIAHSPNLKIPLVVDATFTACGYFCQPAQYGADIIVHSASKWIAGHGTTIAGAIVETGRSDWQSNRTRFPRLHGEDPDLKKFDVSQDNWYKTAGDKAFIRYLKNDVLRDTGSCLSPYASQQLFIGLETLSVRCERQEKTTRSIAHWLRAHPRVAWVGYLGFEDHPYHHLALKYLQRGFGTVITLGLIGGGEMAEKIIDAFKLIITTTNVGDSKTLCNHHWSGVNKHYSKEENEEMGVTEDLIRLSLGLEDLQDIIWDFEQAFDQAQL</sequence>
<dbReference type="OrthoDB" id="3512640at2759"/>
<evidence type="ECO:0000313" key="9">
    <source>
        <dbReference type="Proteomes" id="UP000016922"/>
    </source>
</evidence>
<evidence type="ECO:0000256" key="1">
    <source>
        <dbReference type="ARBA" id="ARBA00001933"/>
    </source>
</evidence>
<dbReference type="SUPFAM" id="SSF53383">
    <property type="entry name" value="PLP-dependent transferases"/>
    <property type="match status" value="1"/>
</dbReference>
<dbReference type="Gene3D" id="3.40.640.10">
    <property type="entry name" value="Type I PLP-dependent aspartate aminotransferase-like (Major domain)"/>
    <property type="match status" value="1"/>
</dbReference>
<dbReference type="GO" id="GO:0019346">
    <property type="term" value="P:transsulfuration"/>
    <property type="evidence" value="ECO:0007669"/>
    <property type="project" value="InterPro"/>
</dbReference>
<dbReference type="InterPro" id="IPR015424">
    <property type="entry name" value="PyrdxlP-dep_Trfase"/>
</dbReference>
<evidence type="ECO:0000256" key="7">
    <source>
        <dbReference type="SAM" id="MobiDB-lite"/>
    </source>
</evidence>
<dbReference type="RefSeq" id="XP_008084342.1">
    <property type="nucleotide sequence ID" value="XM_008086151.1"/>
</dbReference>
<dbReference type="Pfam" id="PF01053">
    <property type="entry name" value="Cys_Met_Meta_PP"/>
    <property type="match status" value="1"/>
</dbReference>
<organism evidence="8 9">
    <name type="scientific">Glarea lozoyensis (strain ATCC 20868 / MF5171)</name>
    <dbReference type="NCBI Taxonomy" id="1116229"/>
    <lineage>
        <taxon>Eukaryota</taxon>
        <taxon>Fungi</taxon>
        <taxon>Dikarya</taxon>
        <taxon>Ascomycota</taxon>
        <taxon>Pezizomycotina</taxon>
        <taxon>Leotiomycetes</taxon>
        <taxon>Helotiales</taxon>
        <taxon>Helotiaceae</taxon>
        <taxon>Glarea</taxon>
    </lineage>
</organism>
<feature type="compositionally biased region" description="Basic and acidic residues" evidence="7">
    <location>
        <begin position="1"/>
        <end position="11"/>
    </location>
</feature>
<dbReference type="PANTHER" id="PTHR43797:SF2">
    <property type="entry name" value="HOMOCYSTEINE_CYSTEINE SYNTHASE"/>
    <property type="match status" value="1"/>
</dbReference>
<dbReference type="KEGG" id="glz:GLAREA_09554"/>
<evidence type="ECO:0000313" key="8">
    <source>
        <dbReference type="EMBL" id="EPE28434.1"/>
    </source>
</evidence>
<dbReference type="GO" id="GO:0071269">
    <property type="term" value="P:L-homocysteine biosynthetic process"/>
    <property type="evidence" value="ECO:0007669"/>
    <property type="project" value="TreeGrafter"/>
</dbReference>
<dbReference type="GO" id="GO:0030170">
    <property type="term" value="F:pyridoxal phosphate binding"/>
    <property type="evidence" value="ECO:0007669"/>
    <property type="project" value="InterPro"/>
</dbReference>
<dbReference type="InterPro" id="IPR015422">
    <property type="entry name" value="PyrdxlP-dep_Trfase_small"/>
</dbReference>
<dbReference type="GO" id="GO:0006535">
    <property type="term" value="P:cysteine biosynthetic process from serine"/>
    <property type="evidence" value="ECO:0007669"/>
    <property type="project" value="TreeGrafter"/>
</dbReference>
<dbReference type="HOGENOM" id="CLU_018986_4_0_1"/>
<dbReference type="GO" id="GO:0005737">
    <property type="term" value="C:cytoplasm"/>
    <property type="evidence" value="ECO:0007669"/>
    <property type="project" value="TreeGrafter"/>
</dbReference>
<dbReference type="Gene3D" id="3.90.1150.10">
    <property type="entry name" value="Aspartate Aminotransferase, domain 1"/>
    <property type="match status" value="1"/>
</dbReference>
<comment type="cofactor">
    <cofactor evidence="1 6">
        <name>pyridoxal 5'-phosphate</name>
        <dbReference type="ChEBI" id="CHEBI:597326"/>
    </cofactor>
</comment>
<dbReference type="STRING" id="1116229.S3CTS7"/>
<dbReference type="GO" id="GO:0004124">
    <property type="term" value="F:cysteine synthase activity"/>
    <property type="evidence" value="ECO:0007669"/>
    <property type="project" value="TreeGrafter"/>
</dbReference>
<dbReference type="FunFam" id="3.40.640.10:FF:000046">
    <property type="entry name" value="Cystathionine gamma-lyase"/>
    <property type="match status" value="1"/>
</dbReference>